<evidence type="ECO:0000313" key="4">
    <source>
        <dbReference type="Proteomes" id="UP000029736"/>
    </source>
</evidence>
<dbReference type="OrthoDB" id="880459at2"/>
<protein>
    <recommendedName>
        <fullName evidence="2">DUF306 domain-containing protein</fullName>
    </recommendedName>
</protein>
<reference evidence="3 4" key="1">
    <citation type="journal article" date="2014" name="Int. J. Syst. Evol. Microbiol.">
        <title>Phaeodactylibacter xiamenensis gen. nov., sp. nov., a member of the family Saprospiraceae isolated from the marine alga Phaeodactylum tricornutum.</title>
        <authorList>
            <person name="Chen Z.Jr."/>
            <person name="Lei X."/>
            <person name="Lai Q."/>
            <person name="Li Y."/>
            <person name="Zhang B."/>
            <person name="Zhang J."/>
            <person name="Zhang H."/>
            <person name="Yang L."/>
            <person name="Zheng W."/>
            <person name="Tian Y."/>
            <person name="Yu Z."/>
            <person name="Xu H.Jr."/>
            <person name="Zheng T."/>
        </authorList>
    </citation>
    <scope>NUCLEOTIDE SEQUENCE [LARGE SCALE GENOMIC DNA]</scope>
    <source>
        <strain evidence="3 4">KD52</strain>
    </source>
</reference>
<dbReference type="PANTHER" id="PTHR35535:SF1">
    <property type="entry name" value="HEAT SHOCK PROTEIN HSLJ"/>
    <property type="match status" value="1"/>
</dbReference>
<name>A0A098SAY1_9BACT</name>
<dbReference type="AlphaFoldDB" id="A0A098SAY1"/>
<dbReference type="STRING" id="1524460.IX84_01335"/>
<dbReference type="Gene3D" id="2.40.128.270">
    <property type="match status" value="1"/>
</dbReference>
<evidence type="ECO:0000313" key="3">
    <source>
        <dbReference type="EMBL" id="KGE89704.1"/>
    </source>
</evidence>
<evidence type="ECO:0000259" key="2">
    <source>
        <dbReference type="Pfam" id="PF03724"/>
    </source>
</evidence>
<dbReference type="InterPro" id="IPR038670">
    <property type="entry name" value="HslJ-like_sf"/>
</dbReference>
<dbReference type="InterPro" id="IPR005184">
    <property type="entry name" value="DUF306_Meta_HslJ"/>
</dbReference>
<feature type="domain" description="DUF306" evidence="2">
    <location>
        <begin position="46"/>
        <end position="158"/>
    </location>
</feature>
<proteinExistence type="predicted"/>
<sequence length="163" mass="17638">MKSQFFILVVGLALMAACNSTSKTTAPADTATTKSETTMTPKQRPSLVNRKWDITEVSGQDVRKLRLAVTPFLRLTGEAEGFRLSGSDGCNNLMGGYDVGDHGTISFSKVAFTRRACPENGDINAILTKALQQVNHYTLSKDGLSLTLNKGEGNPIIKMELAR</sequence>
<dbReference type="Pfam" id="PF03724">
    <property type="entry name" value="META"/>
    <property type="match status" value="1"/>
</dbReference>
<accession>A0A098SAY1</accession>
<gene>
    <name evidence="3" type="ORF">IX84_01335</name>
</gene>
<feature type="chain" id="PRO_5001948116" description="DUF306 domain-containing protein" evidence="1">
    <location>
        <begin position="23"/>
        <end position="163"/>
    </location>
</feature>
<organism evidence="3 4">
    <name type="scientific">Phaeodactylibacter xiamenensis</name>
    <dbReference type="NCBI Taxonomy" id="1524460"/>
    <lineage>
        <taxon>Bacteria</taxon>
        <taxon>Pseudomonadati</taxon>
        <taxon>Bacteroidota</taxon>
        <taxon>Saprospiria</taxon>
        <taxon>Saprospirales</taxon>
        <taxon>Haliscomenobacteraceae</taxon>
        <taxon>Phaeodactylibacter</taxon>
    </lineage>
</organism>
<dbReference type="EMBL" id="JPOS01000003">
    <property type="protein sequence ID" value="KGE89704.1"/>
    <property type="molecule type" value="Genomic_DNA"/>
</dbReference>
<keyword evidence="1" id="KW-0732">Signal</keyword>
<feature type="signal peptide" evidence="1">
    <location>
        <begin position="1"/>
        <end position="22"/>
    </location>
</feature>
<evidence type="ECO:0000256" key="1">
    <source>
        <dbReference type="SAM" id="SignalP"/>
    </source>
</evidence>
<dbReference type="PROSITE" id="PS51257">
    <property type="entry name" value="PROKAR_LIPOPROTEIN"/>
    <property type="match status" value="1"/>
</dbReference>
<keyword evidence="4" id="KW-1185">Reference proteome</keyword>
<dbReference type="PANTHER" id="PTHR35535">
    <property type="entry name" value="HEAT SHOCK PROTEIN HSLJ"/>
    <property type="match status" value="1"/>
</dbReference>
<dbReference type="Proteomes" id="UP000029736">
    <property type="component" value="Unassembled WGS sequence"/>
</dbReference>
<dbReference type="InterPro" id="IPR053147">
    <property type="entry name" value="Hsp_HslJ-like"/>
</dbReference>
<comment type="caution">
    <text evidence="3">The sequence shown here is derived from an EMBL/GenBank/DDBJ whole genome shotgun (WGS) entry which is preliminary data.</text>
</comment>
<dbReference type="RefSeq" id="WP_044215880.1">
    <property type="nucleotide sequence ID" value="NZ_JBKAGJ010000005.1"/>
</dbReference>